<evidence type="ECO:0000256" key="6">
    <source>
        <dbReference type="SAM" id="MobiDB-lite"/>
    </source>
</evidence>
<accession>M5FX72</accession>
<evidence type="ECO:0000256" key="5">
    <source>
        <dbReference type="ARBA" id="ARBA00023242"/>
    </source>
</evidence>
<gene>
    <name evidence="9" type="ORF">DACRYDRAFT_23259</name>
</gene>
<dbReference type="Pfam" id="PF00176">
    <property type="entry name" value="SNF2-rel_dom"/>
    <property type="match status" value="1"/>
</dbReference>
<feature type="domain" description="Helicase ATP-binding" evidence="7">
    <location>
        <begin position="270"/>
        <end position="464"/>
    </location>
</feature>
<dbReference type="FunFam" id="3.40.50.10810:FF:000019">
    <property type="entry name" value="DNA excision repair protein ERCC-6-like 2 isoform X1"/>
    <property type="match status" value="1"/>
</dbReference>
<dbReference type="EMBL" id="JH795867">
    <property type="protein sequence ID" value="EJU00345.1"/>
    <property type="molecule type" value="Genomic_DNA"/>
</dbReference>
<dbReference type="InterPro" id="IPR001650">
    <property type="entry name" value="Helicase_C-like"/>
</dbReference>
<dbReference type="InterPro" id="IPR014001">
    <property type="entry name" value="Helicase_ATP-bd"/>
</dbReference>
<keyword evidence="10" id="KW-1185">Reference proteome</keyword>
<dbReference type="Pfam" id="PF00271">
    <property type="entry name" value="Helicase_C"/>
    <property type="match status" value="1"/>
</dbReference>
<evidence type="ECO:0000313" key="10">
    <source>
        <dbReference type="Proteomes" id="UP000030653"/>
    </source>
</evidence>
<feature type="domain" description="Helicase C-terminal" evidence="8">
    <location>
        <begin position="655"/>
        <end position="810"/>
    </location>
</feature>
<dbReference type="OrthoDB" id="413460at2759"/>
<dbReference type="Gene3D" id="3.40.50.300">
    <property type="entry name" value="P-loop containing nucleotide triphosphate hydrolases"/>
    <property type="match status" value="1"/>
</dbReference>
<keyword evidence="2" id="KW-0547">Nucleotide-binding</keyword>
<dbReference type="GO" id="GO:0016787">
    <property type="term" value="F:hydrolase activity"/>
    <property type="evidence" value="ECO:0007669"/>
    <property type="project" value="UniProtKB-KW"/>
</dbReference>
<dbReference type="GO" id="GO:0005634">
    <property type="term" value="C:nucleus"/>
    <property type="evidence" value="ECO:0007669"/>
    <property type="project" value="UniProtKB-SubCell"/>
</dbReference>
<dbReference type="PANTHER" id="PTHR45629:SF7">
    <property type="entry name" value="DNA EXCISION REPAIR PROTEIN ERCC-6-RELATED"/>
    <property type="match status" value="1"/>
</dbReference>
<dbReference type="Gene3D" id="3.40.50.10810">
    <property type="entry name" value="Tandem AAA-ATPase domain"/>
    <property type="match status" value="1"/>
</dbReference>
<dbReference type="GO" id="GO:0005524">
    <property type="term" value="F:ATP binding"/>
    <property type="evidence" value="ECO:0007669"/>
    <property type="project" value="InterPro"/>
</dbReference>
<dbReference type="PROSITE" id="PS51192">
    <property type="entry name" value="HELICASE_ATP_BIND_1"/>
    <property type="match status" value="1"/>
</dbReference>
<evidence type="ECO:0000259" key="8">
    <source>
        <dbReference type="PROSITE" id="PS51194"/>
    </source>
</evidence>
<evidence type="ECO:0000256" key="3">
    <source>
        <dbReference type="ARBA" id="ARBA00022801"/>
    </source>
</evidence>
<sequence length="1044" mass="118182">MKEKEKGRLFSTVAPLELSSSDDDFTPSALLPPTKSQSTANSSQRRKVLSLPRNAADRKPAAGPSRPSRGKSQRQEAPDDVAVRTSLLSLLGLSPEDLADDDEADAAETRSGEEDPEDTADRISKETMIRQRKLEDGVGKEGEAKKMRASVLESETEEEETESETELEDEDEGIPVRQPVGITIPGTEDGESDTEPETSALSLPIPVLRSSQSSQLNSEPTTQLRPAFLPTSAQSTIGALLLDPETGTQVPASINRFLRDYQRDGVRFFWNCWKEGRGGVLGDDMGLGKTIQVISFLAAITRRTGDARDADKRRKHVLKLQRRLFSSQLPPADSDSPTCLIVAPVSLVDNWARELDTWGWFEWAKYTSKMTRLEREDVVRDFRIGRLDIVLTSHDCARGDIEQLADLRWSVIFVDEAHKLKNPHSRLTEAMHRFQHGARFGMTGTAIQNSYLELWTLLDWANPGRVGRLSQWEFYVSRPLVLGQSSDATVSQKSRMETVKRGLVERLLPGMFLRRTKEIIKGQLPKKTDNVVFCRLTERQTAVYKLFLQHPDVDIIIKHAEPCECGSKKSRGECHHKFLTTSDPWSNGVLKYMSLFVKLSNHVALLYPSEHDTPDQRIRNRGYVEYLTEHFIDERELWRAPVVQYEPTLCGKWEVLSTFLKAWKEEGDSKVLIFSKSVKLLDILQTFVEQAAYEFCRLDGKVPAEKRMDEVDSFNTDPNVFIFLISTLAGGVGLNLTAANKVVIFDPNWNPAHDLQAMDRAYRIGQNRDVTVYRLLGAGSLEELVYARQLYKQAQMRIAYEGSDQRRYWAGVQGYRVKQGELFGIQNIFSLHETGLVVKSSIEKRLTEDFCWVLENVHTEMELEGLDMDDSEKGNQNALHFLLEEDSATHLPHEPSHPANENISNLKQKRKRSLEHDQLDAFLDSRKIHTHLNEEVLSRSAIDAERLKAERKAKRSKTLAPADDSWIPRRATKLPAQVFQDRLAMLEELGGADPDEPLGMDTVKKFVEMSANKQKRILAKIDRMIAAKKKVLPSEVILPSRLPF</sequence>
<proteinExistence type="predicted"/>
<evidence type="ECO:0000256" key="4">
    <source>
        <dbReference type="ARBA" id="ARBA00022840"/>
    </source>
</evidence>
<dbReference type="InterPro" id="IPR050496">
    <property type="entry name" value="SNF2_RAD54_helicase_repair"/>
</dbReference>
<dbReference type="Proteomes" id="UP000030653">
    <property type="component" value="Unassembled WGS sequence"/>
</dbReference>
<evidence type="ECO:0000256" key="1">
    <source>
        <dbReference type="ARBA" id="ARBA00004123"/>
    </source>
</evidence>
<feature type="compositionally biased region" description="Basic and acidic residues" evidence="6">
    <location>
        <begin position="107"/>
        <end position="146"/>
    </location>
</feature>
<dbReference type="SMART" id="SM00487">
    <property type="entry name" value="DEXDc"/>
    <property type="match status" value="1"/>
</dbReference>
<dbReference type="InterPro" id="IPR038718">
    <property type="entry name" value="SNF2-like_sf"/>
</dbReference>
<evidence type="ECO:0000256" key="2">
    <source>
        <dbReference type="ARBA" id="ARBA00022741"/>
    </source>
</evidence>
<evidence type="ECO:0008006" key="11">
    <source>
        <dbReference type="Google" id="ProtNLM"/>
    </source>
</evidence>
<dbReference type="STRING" id="1858805.M5FX72"/>
<feature type="compositionally biased region" description="Acidic residues" evidence="6">
    <location>
        <begin position="154"/>
        <end position="173"/>
    </location>
</feature>
<feature type="compositionally biased region" description="Low complexity" evidence="6">
    <location>
        <begin position="86"/>
        <end position="96"/>
    </location>
</feature>
<dbReference type="CDD" id="cd18793">
    <property type="entry name" value="SF2_C_SNF"/>
    <property type="match status" value="1"/>
</dbReference>
<organism evidence="9 10">
    <name type="scientific">Dacryopinax primogenitus (strain DJM 731)</name>
    <name type="common">Brown rot fungus</name>
    <dbReference type="NCBI Taxonomy" id="1858805"/>
    <lineage>
        <taxon>Eukaryota</taxon>
        <taxon>Fungi</taxon>
        <taxon>Dikarya</taxon>
        <taxon>Basidiomycota</taxon>
        <taxon>Agaricomycotina</taxon>
        <taxon>Dacrymycetes</taxon>
        <taxon>Dacrymycetales</taxon>
        <taxon>Dacrymycetaceae</taxon>
        <taxon>Dacryopinax</taxon>
    </lineage>
</organism>
<reference evidence="9 10" key="1">
    <citation type="journal article" date="2012" name="Science">
        <title>The Paleozoic origin of enzymatic lignin decomposition reconstructed from 31 fungal genomes.</title>
        <authorList>
            <person name="Floudas D."/>
            <person name="Binder M."/>
            <person name="Riley R."/>
            <person name="Barry K."/>
            <person name="Blanchette R.A."/>
            <person name="Henrissat B."/>
            <person name="Martinez A.T."/>
            <person name="Otillar R."/>
            <person name="Spatafora J.W."/>
            <person name="Yadav J.S."/>
            <person name="Aerts A."/>
            <person name="Benoit I."/>
            <person name="Boyd A."/>
            <person name="Carlson A."/>
            <person name="Copeland A."/>
            <person name="Coutinho P.M."/>
            <person name="de Vries R.P."/>
            <person name="Ferreira P."/>
            <person name="Findley K."/>
            <person name="Foster B."/>
            <person name="Gaskell J."/>
            <person name="Glotzer D."/>
            <person name="Gorecki P."/>
            <person name="Heitman J."/>
            <person name="Hesse C."/>
            <person name="Hori C."/>
            <person name="Igarashi K."/>
            <person name="Jurgens J.A."/>
            <person name="Kallen N."/>
            <person name="Kersten P."/>
            <person name="Kohler A."/>
            <person name="Kuees U."/>
            <person name="Kumar T.K.A."/>
            <person name="Kuo A."/>
            <person name="LaButti K."/>
            <person name="Larrondo L.F."/>
            <person name="Lindquist E."/>
            <person name="Ling A."/>
            <person name="Lombard V."/>
            <person name="Lucas S."/>
            <person name="Lundell T."/>
            <person name="Martin R."/>
            <person name="McLaughlin D.J."/>
            <person name="Morgenstern I."/>
            <person name="Morin E."/>
            <person name="Murat C."/>
            <person name="Nagy L.G."/>
            <person name="Nolan M."/>
            <person name="Ohm R.A."/>
            <person name="Patyshakuliyeva A."/>
            <person name="Rokas A."/>
            <person name="Ruiz-Duenas F.J."/>
            <person name="Sabat G."/>
            <person name="Salamov A."/>
            <person name="Samejima M."/>
            <person name="Schmutz J."/>
            <person name="Slot J.C."/>
            <person name="St John F."/>
            <person name="Stenlid J."/>
            <person name="Sun H."/>
            <person name="Sun S."/>
            <person name="Syed K."/>
            <person name="Tsang A."/>
            <person name="Wiebenga A."/>
            <person name="Young D."/>
            <person name="Pisabarro A."/>
            <person name="Eastwood D.C."/>
            <person name="Martin F."/>
            <person name="Cullen D."/>
            <person name="Grigoriev I.V."/>
            <person name="Hibbett D.S."/>
        </authorList>
    </citation>
    <scope>NUCLEOTIDE SEQUENCE [LARGE SCALE GENOMIC DNA]</scope>
    <source>
        <strain evidence="9 10">DJM-731 SS1</strain>
    </source>
</reference>
<keyword evidence="5" id="KW-0539">Nucleus</keyword>
<comment type="subcellular location">
    <subcellularLocation>
        <location evidence="1">Nucleus</location>
    </subcellularLocation>
</comment>
<feature type="compositionally biased region" description="Polar residues" evidence="6">
    <location>
        <begin position="34"/>
        <end position="43"/>
    </location>
</feature>
<name>M5FX72_DACPD</name>
<feature type="region of interest" description="Disordered" evidence="6">
    <location>
        <begin position="1"/>
        <end position="200"/>
    </location>
</feature>
<dbReference type="SMART" id="SM00490">
    <property type="entry name" value="HELICc"/>
    <property type="match status" value="1"/>
</dbReference>
<protein>
    <recommendedName>
        <fullName evidence="11">P-loop containing nucleoside triphosphate hydrolase protein</fullName>
    </recommendedName>
</protein>
<keyword evidence="3" id="KW-0378">Hydrolase</keyword>
<dbReference type="AlphaFoldDB" id="M5FX72"/>
<dbReference type="SUPFAM" id="SSF52540">
    <property type="entry name" value="P-loop containing nucleoside triphosphate hydrolases"/>
    <property type="match status" value="2"/>
</dbReference>
<dbReference type="HOGENOM" id="CLU_000315_4_3_1"/>
<dbReference type="InterPro" id="IPR000330">
    <property type="entry name" value="SNF2_N"/>
</dbReference>
<keyword evidence="4" id="KW-0067">ATP-binding</keyword>
<dbReference type="GeneID" id="63688241"/>
<dbReference type="RefSeq" id="XP_040627242.1">
    <property type="nucleotide sequence ID" value="XM_040773179.1"/>
</dbReference>
<dbReference type="InterPro" id="IPR027417">
    <property type="entry name" value="P-loop_NTPase"/>
</dbReference>
<evidence type="ECO:0000313" key="9">
    <source>
        <dbReference type="EMBL" id="EJU00345.1"/>
    </source>
</evidence>
<dbReference type="InterPro" id="IPR049730">
    <property type="entry name" value="SNF2/RAD54-like_C"/>
</dbReference>
<dbReference type="PANTHER" id="PTHR45629">
    <property type="entry name" value="SNF2/RAD54 FAMILY MEMBER"/>
    <property type="match status" value="1"/>
</dbReference>
<evidence type="ECO:0000259" key="7">
    <source>
        <dbReference type="PROSITE" id="PS51192"/>
    </source>
</evidence>
<feature type="compositionally biased region" description="Acidic residues" evidence="6">
    <location>
        <begin position="97"/>
        <end position="106"/>
    </location>
</feature>
<dbReference type="PROSITE" id="PS51194">
    <property type="entry name" value="HELICASE_CTER"/>
    <property type="match status" value="1"/>
</dbReference>